<organism evidence="6 7">
    <name type="scientific">Sinomicrobium pectinilyticum</name>
    <dbReference type="NCBI Taxonomy" id="1084421"/>
    <lineage>
        <taxon>Bacteria</taxon>
        <taxon>Pseudomonadati</taxon>
        <taxon>Bacteroidota</taxon>
        <taxon>Flavobacteriia</taxon>
        <taxon>Flavobacteriales</taxon>
        <taxon>Flavobacteriaceae</taxon>
        <taxon>Sinomicrobium</taxon>
    </lineage>
</organism>
<evidence type="ECO:0000259" key="5">
    <source>
        <dbReference type="Pfam" id="PF08281"/>
    </source>
</evidence>
<reference evidence="6 7" key="1">
    <citation type="submission" date="2018-10" db="EMBL/GenBank/DDBJ databases">
        <title>Sinomicrobium pectinilyticum sp. nov., a pectinase-producing bacterium isolated from alkaline and saline soil, and emended description of the genus Sinomicrobium.</title>
        <authorList>
            <person name="Cheng B."/>
            <person name="Li C."/>
            <person name="Lai Q."/>
            <person name="Du M."/>
            <person name="Shao Z."/>
            <person name="Xu P."/>
            <person name="Yang C."/>
        </authorList>
    </citation>
    <scope>NUCLEOTIDE SEQUENCE [LARGE SCALE GENOMIC DNA]</scope>
    <source>
        <strain evidence="6 7">5DNS001</strain>
    </source>
</reference>
<evidence type="ECO:0000313" key="6">
    <source>
        <dbReference type="EMBL" id="RNL82608.1"/>
    </source>
</evidence>
<dbReference type="Gene3D" id="1.10.1740.10">
    <property type="match status" value="1"/>
</dbReference>
<dbReference type="SUPFAM" id="SSF88946">
    <property type="entry name" value="Sigma2 domain of RNA polymerase sigma factors"/>
    <property type="match status" value="1"/>
</dbReference>
<dbReference type="AlphaFoldDB" id="A0A3N0E457"/>
<dbReference type="SUPFAM" id="SSF88659">
    <property type="entry name" value="Sigma3 and sigma4 domains of RNA polymerase sigma factors"/>
    <property type="match status" value="1"/>
</dbReference>
<dbReference type="InterPro" id="IPR013249">
    <property type="entry name" value="RNA_pol_sigma70_r4_t2"/>
</dbReference>
<comment type="similarity">
    <text evidence="1">Belongs to the sigma-70 factor family. ECF subfamily.</text>
</comment>
<dbReference type="NCBIfam" id="TIGR02937">
    <property type="entry name" value="sigma70-ECF"/>
    <property type="match status" value="1"/>
</dbReference>
<evidence type="ECO:0000256" key="1">
    <source>
        <dbReference type="ARBA" id="ARBA00010641"/>
    </source>
</evidence>
<dbReference type="Pfam" id="PF08281">
    <property type="entry name" value="Sigma70_r4_2"/>
    <property type="match status" value="1"/>
</dbReference>
<accession>A0A3N0E457</accession>
<dbReference type="InterPro" id="IPR039425">
    <property type="entry name" value="RNA_pol_sigma-70-like"/>
</dbReference>
<dbReference type="Gene3D" id="1.10.10.10">
    <property type="entry name" value="Winged helix-like DNA-binding domain superfamily/Winged helix DNA-binding domain"/>
    <property type="match status" value="1"/>
</dbReference>
<dbReference type="InterPro" id="IPR013324">
    <property type="entry name" value="RNA_pol_sigma_r3/r4-like"/>
</dbReference>
<dbReference type="RefSeq" id="WP_123217197.1">
    <property type="nucleotide sequence ID" value="NZ_RJTM01000110.1"/>
</dbReference>
<dbReference type="GO" id="GO:0006352">
    <property type="term" value="P:DNA-templated transcription initiation"/>
    <property type="evidence" value="ECO:0007669"/>
    <property type="project" value="InterPro"/>
</dbReference>
<dbReference type="InterPro" id="IPR036388">
    <property type="entry name" value="WH-like_DNA-bd_sf"/>
</dbReference>
<dbReference type="GO" id="GO:0016987">
    <property type="term" value="F:sigma factor activity"/>
    <property type="evidence" value="ECO:0007669"/>
    <property type="project" value="UniProtKB-KW"/>
</dbReference>
<feature type="domain" description="RNA polymerase sigma factor 70 region 4 type 2" evidence="5">
    <location>
        <begin position="142"/>
        <end position="177"/>
    </location>
</feature>
<dbReference type="CDD" id="cd06171">
    <property type="entry name" value="Sigma70_r4"/>
    <property type="match status" value="1"/>
</dbReference>
<dbReference type="PANTHER" id="PTHR43133:SF46">
    <property type="entry name" value="RNA POLYMERASE SIGMA-70 FACTOR ECF SUBFAMILY"/>
    <property type="match status" value="1"/>
</dbReference>
<protein>
    <submittedName>
        <fullName evidence="6">Sigma-70 family RNA polymerase sigma factor</fullName>
    </submittedName>
</protein>
<keyword evidence="7" id="KW-1185">Reference proteome</keyword>
<dbReference type="PANTHER" id="PTHR43133">
    <property type="entry name" value="RNA POLYMERASE ECF-TYPE SIGMA FACTO"/>
    <property type="match status" value="1"/>
</dbReference>
<dbReference type="EMBL" id="RJTM01000110">
    <property type="protein sequence ID" value="RNL82608.1"/>
    <property type="molecule type" value="Genomic_DNA"/>
</dbReference>
<evidence type="ECO:0000256" key="3">
    <source>
        <dbReference type="ARBA" id="ARBA00023082"/>
    </source>
</evidence>
<proteinExistence type="inferred from homology"/>
<dbReference type="InterPro" id="IPR014284">
    <property type="entry name" value="RNA_pol_sigma-70_dom"/>
</dbReference>
<dbReference type="OrthoDB" id="9150024at2"/>
<dbReference type="InterPro" id="IPR013325">
    <property type="entry name" value="RNA_pol_sigma_r2"/>
</dbReference>
<sequence>MLYRLKHQDAGSGSCTSPGNKVGPYTDEKVLWARFTAGDEDAFASIYDAYFEELCHFGAQYISLPLAEDCIQDMFIDLRSKREKLPEIRNSIRLFLFQCLKRKILNLKKSAVREVKCPEPFEIVVSHESLIIFHQEQKERMEKLERALRSLNETQREAVYYYFYKGMSYEDVCQLMGYRHVKSARNLIYKVIKVLRKYF</sequence>
<comment type="caution">
    <text evidence="6">The sequence shown here is derived from an EMBL/GenBank/DDBJ whole genome shotgun (WGS) entry which is preliminary data.</text>
</comment>
<dbReference type="GO" id="GO:0003677">
    <property type="term" value="F:DNA binding"/>
    <property type="evidence" value="ECO:0007669"/>
    <property type="project" value="InterPro"/>
</dbReference>
<dbReference type="Proteomes" id="UP000267469">
    <property type="component" value="Unassembled WGS sequence"/>
</dbReference>
<evidence type="ECO:0000256" key="2">
    <source>
        <dbReference type="ARBA" id="ARBA00023015"/>
    </source>
</evidence>
<evidence type="ECO:0000313" key="7">
    <source>
        <dbReference type="Proteomes" id="UP000267469"/>
    </source>
</evidence>
<evidence type="ECO:0000256" key="4">
    <source>
        <dbReference type="ARBA" id="ARBA00023163"/>
    </source>
</evidence>
<gene>
    <name evidence="6" type="ORF">ED312_16860</name>
</gene>
<name>A0A3N0E457_SINP1</name>
<keyword evidence="4" id="KW-0804">Transcription</keyword>
<keyword evidence="3" id="KW-0731">Sigma factor</keyword>
<keyword evidence="2" id="KW-0805">Transcription regulation</keyword>